<feature type="compositionally biased region" description="Low complexity" evidence="1">
    <location>
        <begin position="231"/>
        <end position="241"/>
    </location>
</feature>
<comment type="caution">
    <text evidence="2">The sequence shown here is derived from an EMBL/GenBank/DDBJ whole genome shotgun (WGS) entry which is preliminary data.</text>
</comment>
<feature type="compositionally biased region" description="Pro residues" evidence="1">
    <location>
        <begin position="25"/>
        <end position="34"/>
    </location>
</feature>
<organism evidence="2 3">
    <name type="scientific">Drosophila navojoa</name>
    <name type="common">Fruit fly</name>
    <dbReference type="NCBI Taxonomy" id="7232"/>
    <lineage>
        <taxon>Eukaryota</taxon>
        <taxon>Metazoa</taxon>
        <taxon>Ecdysozoa</taxon>
        <taxon>Arthropoda</taxon>
        <taxon>Hexapoda</taxon>
        <taxon>Insecta</taxon>
        <taxon>Pterygota</taxon>
        <taxon>Neoptera</taxon>
        <taxon>Endopterygota</taxon>
        <taxon>Diptera</taxon>
        <taxon>Brachycera</taxon>
        <taxon>Muscomorpha</taxon>
        <taxon>Ephydroidea</taxon>
        <taxon>Drosophilidae</taxon>
        <taxon>Drosophila</taxon>
    </lineage>
</organism>
<evidence type="ECO:0000313" key="3">
    <source>
        <dbReference type="Proteomes" id="UP000295192"/>
    </source>
</evidence>
<gene>
    <name evidence="2" type="ORF">AWZ03_002893</name>
</gene>
<feature type="region of interest" description="Disordered" evidence="1">
    <location>
        <begin position="318"/>
        <end position="338"/>
    </location>
</feature>
<keyword evidence="3" id="KW-1185">Reference proteome</keyword>
<evidence type="ECO:0000256" key="1">
    <source>
        <dbReference type="SAM" id="MobiDB-lite"/>
    </source>
</evidence>
<dbReference type="Proteomes" id="UP000295192">
    <property type="component" value="Unassembled WGS sequence"/>
</dbReference>
<dbReference type="OrthoDB" id="8744624at2759"/>
<dbReference type="PANTHER" id="PTHR40240">
    <property type="entry name" value="PLEXUS, ISOFORM A"/>
    <property type="match status" value="1"/>
</dbReference>
<reference evidence="2 3" key="1">
    <citation type="journal article" date="2019" name="J. Hered.">
        <title>An Improved Genome Assembly for Drosophila navojoa, the Basal Species in the mojavensis Cluster.</title>
        <authorList>
            <person name="Vanderlinde T."/>
            <person name="Dupim E.G."/>
            <person name="Nazario-Yepiz N.O."/>
            <person name="Carvalho A.B."/>
        </authorList>
    </citation>
    <scope>NUCLEOTIDE SEQUENCE [LARGE SCALE GENOMIC DNA]</scope>
    <source>
        <strain evidence="2">Navoj_Jal97</strain>
        <tissue evidence="2">Whole organism</tissue>
    </source>
</reference>
<dbReference type="EMBL" id="LSRL02000014">
    <property type="protein sequence ID" value="TDG50589.1"/>
    <property type="molecule type" value="Genomic_DNA"/>
</dbReference>
<dbReference type="STRING" id="7232.A0A484BP45"/>
<feature type="compositionally biased region" description="Low complexity" evidence="1">
    <location>
        <begin position="328"/>
        <end position="338"/>
    </location>
</feature>
<evidence type="ECO:0000313" key="2">
    <source>
        <dbReference type="EMBL" id="TDG50589.1"/>
    </source>
</evidence>
<sequence>MEKAKAYIKNELRGSSAPLQSEPTATPPPPPMPPGQSQHAVGAELMPSPLGGYHNNMQQYYPAPVRSTGRASAPPEHLTASVCFVCGGHGSYEALRVRANPERPSEPHFPFLERHEPPQGVPPVAAGQMYVMACMLCFRLLHEQWEAFERQKKPLLQRIYHMKRVDGKGYIGADVATQSEYAAQMLGLSAEHLSQNGLAELQNAAAAPPMDPYALGRHYAAVGAPPAVSPQQQQQQLQLQQPHHSTSRNASPDYYPRNATPTSHSQGYSNHKYLSRPQSRDMQLPSPLSRPPSEPPARTSAGSSSNFAQHKFKLAQHNYQPPAPPQAPAQYQPAQYQQLQQQTAAYHMLQQVAAGSAEPQAHYKGNPYSALPGVGSSLPLSAQPPSLEDDNATVLDLRNSSAVNAAPAAMPMPVVTPTPRSQTGNASATTAEVGILDLSMPDKNSITEVCYVCGDEQRRGSLVELSTVKPKESRLGQSVAYFPLFNEQHPRPARSRPKDPRGMIQACMPCYEDLIQQWNAHQLPLELELDGAYNVQNAE</sequence>
<proteinExistence type="predicted"/>
<dbReference type="OMA" id="QWNAHQV"/>
<protein>
    <submittedName>
        <fullName evidence="2">Uncharacterized protein</fullName>
    </submittedName>
</protein>
<dbReference type="PANTHER" id="PTHR40240:SF1">
    <property type="entry name" value="PLEXUS, ISOFORM A"/>
    <property type="match status" value="1"/>
</dbReference>
<accession>A0A484BP45</accession>
<dbReference type="AlphaFoldDB" id="A0A484BP45"/>
<feature type="region of interest" description="Disordered" evidence="1">
    <location>
        <begin position="1"/>
        <end position="48"/>
    </location>
</feature>
<feature type="compositionally biased region" description="Polar residues" evidence="1">
    <location>
        <begin position="259"/>
        <end position="269"/>
    </location>
</feature>
<feature type="compositionally biased region" description="Basic and acidic residues" evidence="1">
    <location>
        <begin position="1"/>
        <end position="12"/>
    </location>
</feature>
<feature type="region of interest" description="Disordered" evidence="1">
    <location>
        <begin position="225"/>
        <end position="305"/>
    </location>
</feature>
<name>A0A484BP45_DRONA</name>